<accession>A0A3B1CIB6</accession>
<sequence length="481" mass="55315">MAISSRQLNLLISEIETDLKGGIIKNIDQSDANTLIFEIVQGKQRHRLLFSAHRRFTRVHLVQQKKPRTKMPPGFCQQLRAHLRHKRIEHIQQKNNDRIIEISCAWSEKSPNTMRFVAELTGTCANFYLLDTKEHILGMLRQAPPSRNLHPGARYIPPLLHITTRFQETPIPSVNSEAFPLNYALEIYFSELEKQEQTIRKQKETLLRFDTAIKSLKNRLKHLNARADATENSLRYRDYGEHLKDHLHEILPGAKVFFYPDSHSSDQGKYAIPLNPALSATQNMAQFFKRYKKAVRERSIHLKLQEETESKLNTLKVGRKAVTEGAVLTLEDFPLLSAQKKPQVKKTKKGLQIYLSSDNLQLMLGRNGLENDTLTFHLARGNDLWFHARGVSGSHLVVKMEKRKALPPKTLLEAATLALYFSAYRKAGKGEVMYTYKKYLQRPKKGKPGSVICTQEKTLFIEINPARLSSILENRLHDIQE</sequence>
<dbReference type="Gene3D" id="2.30.310.10">
    <property type="entry name" value="ibrinogen binding protein from staphylococcus aureus domain"/>
    <property type="match status" value="1"/>
</dbReference>
<name>A0A3B1CIB6_9ZZZZ</name>
<dbReference type="PANTHER" id="PTHR15239:SF6">
    <property type="entry name" value="RIBOSOME QUALITY CONTROL COMPLEX SUBUNIT NEMF"/>
    <property type="match status" value="1"/>
</dbReference>
<dbReference type="InterPro" id="IPR008532">
    <property type="entry name" value="NFACT_RNA-bd"/>
</dbReference>
<dbReference type="GO" id="GO:1990112">
    <property type="term" value="C:RQC complex"/>
    <property type="evidence" value="ECO:0007669"/>
    <property type="project" value="TreeGrafter"/>
</dbReference>
<dbReference type="InterPro" id="IPR051608">
    <property type="entry name" value="RQC_Subunit_NEMF"/>
</dbReference>
<gene>
    <name evidence="3" type="ORF">MNBD_NITROSPIRAE01-1094</name>
</gene>
<protein>
    <submittedName>
        <fullName evidence="3">Fibronectin/fibrinogen-binding protein</fullName>
    </submittedName>
</protein>
<organism evidence="3">
    <name type="scientific">hydrothermal vent metagenome</name>
    <dbReference type="NCBI Taxonomy" id="652676"/>
    <lineage>
        <taxon>unclassified sequences</taxon>
        <taxon>metagenomes</taxon>
        <taxon>ecological metagenomes</taxon>
    </lineage>
</organism>
<dbReference type="GO" id="GO:0072344">
    <property type="term" value="P:rescue of stalled ribosome"/>
    <property type="evidence" value="ECO:0007669"/>
    <property type="project" value="TreeGrafter"/>
</dbReference>
<evidence type="ECO:0000259" key="2">
    <source>
        <dbReference type="Pfam" id="PF05670"/>
    </source>
</evidence>
<dbReference type="PANTHER" id="PTHR15239">
    <property type="entry name" value="NUCLEAR EXPORT MEDIATOR FACTOR NEMF"/>
    <property type="match status" value="1"/>
</dbReference>
<feature type="domain" description="NFACT RNA-binding" evidence="2">
    <location>
        <begin position="354"/>
        <end position="445"/>
    </location>
</feature>
<dbReference type="GO" id="GO:0000049">
    <property type="term" value="F:tRNA binding"/>
    <property type="evidence" value="ECO:0007669"/>
    <property type="project" value="TreeGrafter"/>
</dbReference>
<feature type="coiled-coil region" evidence="1">
    <location>
        <begin position="185"/>
        <end position="233"/>
    </location>
</feature>
<keyword evidence="1" id="KW-0175">Coiled coil</keyword>
<dbReference type="EMBL" id="UOGF01000008">
    <property type="protein sequence ID" value="VAX26321.1"/>
    <property type="molecule type" value="Genomic_DNA"/>
</dbReference>
<dbReference type="AlphaFoldDB" id="A0A3B1CIB6"/>
<dbReference type="Pfam" id="PF05670">
    <property type="entry name" value="NFACT-R_1"/>
    <property type="match status" value="1"/>
</dbReference>
<evidence type="ECO:0000313" key="3">
    <source>
        <dbReference type="EMBL" id="VAX26321.1"/>
    </source>
</evidence>
<dbReference type="Pfam" id="PF05833">
    <property type="entry name" value="NFACT_N"/>
    <property type="match status" value="2"/>
</dbReference>
<evidence type="ECO:0000256" key="1">
    <source>
        <dbReference type="SAM" id="Coils"/>
    </source>
</evidence>
<reference evidence="3" key="1">
    <citation type="submission" date="2018-06" db="EMBL/GenBank/DDBJ databases">
        <authorList>
            <person name="Zhirakovskaya E."/>
        </authorList>
    </citation>
    <scope>NUCLEOTIDE SEQUENCE</scope>
</reference>
<proteinExistence type="predicted"/>
<dbReference type="GO" id="GO:0043023">
    <property type="term" value="F:ribosomal large subunit binding"/>
    <property type="evidence" value="ECO:0007669"/>
    <property type="project" value="TreeGrafter"/>
</dbReference>